<dbReference type="EMBL" id="JAPFFF010000008">
    <property type="protein sequence ID" value="KAK8885125.1"/>
    <property type="molecule type" value="Genomic_DNA"/>
</dbReference>
<sequence>MNQNVYAVAISASRVENGVKEFYVGVRRKDENFFSNEIDWNWYPESSIINFNKLIPKTNDNLTYSNNQTNQSSSYAGTMSRRSSSKNSRKKKDKSKQTNTKNDEEPNLRHVQIMRDNLLFCINVENPKLESCSKIIHSKFFPNDNNTMNKKITKILGYTKNQITGQIIWKVKLEENNRTIDISHADLIHKNRDLFVEYCRNNFVDNERSNNNINDSNSFPIV</sequence>
<accession>A0ABR2K4Y1</accession>
<protein>
    <recommendedName>
        <fullName evidence="4">PAS domain-containing protein</fullName>
    </recommendedName>
</protein>
<keyword evidence="3" id="KW-1185">Reference proteome</keyword>
<proteinExistence type="predicted"/>
<name>A0ABR2K4Y1_9EUKA</name>
<feature type="compositionally biased region" description="Basic residues" evidence="1">
    <location>
        <begin position="83"/>
        <end position="94"/>
    </location>
</feature>
<reference evidence="2 3" key="1">
    <citation type="submission" date="2024-04" db="EMBL/GenBank/DDBJ databases">
        <title>Tritrichomonas musculus Genome.</title>
        <authorList>
            <person name="Alves-Ferreira E."/>
            <person name="Grigg M."/>
            <person name="Lorenzi H."/>
            <person name="Galac M."/>
        </authorList>
    </citation>
    <scope>NUCLEOTIDE SEQUENCE [LARGE SCALE GENOMIC DNA]</scope>
    <source>
        <strain evidence="2 3">EAF2021</strain>
    </source>
</reference>
<evidence type="ECO:0000313" key="2">
    <source>
        <dbReference type="EMBL" id="KAK8885125.1"/>
    </source>
</evidence>
<evidence type="ECO:0008006" key="4">
    <source>
        <dbReference type="Google" id="ProtNLM"/>
    </source>
</evidence>
<organism evidence="2 3">
    <name type="scientific">Tritrichomonas musculus</name>
    <dbReference type="NCBI Taxonomy" id="1915356"/>
    <lineage>
        <taxon>Eukaryota</taxon>
        <taxon>Metamonada</taxon>
        <taxon>Parabasalia</taxon>
        <taxon>Tritrichomonadida</taxon>
        <taxon>Tritrichomonadidae</taxon>
        <taxon>Tritrichomonas</taxon>
    </lineage>
</organism>
<evidence type="ECO:0000256" key="1">
    <source>
        <dbReference type="SAM" id="MobiDB-lite"/>
    </source>
</evidence>
<evidence type="ECO:0000313" key="3">
    <source>
        <dbReference type="Proteomes" id="UP001470230"/>
    </source>
</evidence>
<dbReference type="Proteomes" id="UP001470230">
    <property type="component" value="Unassembled WGS sequence"/>
</dbReference>
<feature type="region of interest" description="Disordered" evidence="1">
    <location>
        <begin position="62"/>
        <end position="108"/>
    </location>
</feature>
<comment type="caution">
    <text evidence="2">The sequence shown here is derived from an EMBL/GenBank/DDBJ whole genome shotgun (WGS) entry which is preliminary data.</text>
</comment>
<feature type="compositionally biased region" description="Low complexity" evidence="1">
    <location>
        <begin position="62"/>
        <end position="82"/>
    </location>
</feature>
<gene>
    <name evidence="2" type="ORF">M9Y10_044254</name>
</gene>